<dbReference type="OrthoDB" id="7504146at2"/>
<dbReference type="GO" id="GO:0003700">
    <property type="term" value="F:DNA-binding transcription factor activity"/>
    <property type="evidence" value="ECO:0007669"/>
    <property type="project" value="InterPro"/>
</dbReference>
<evidence type="ECO:0000313" key="2">
    <source>
        <dbReference type="EMBL" id="TGG94028.1"/>
    </source>
</evidence>
<reference evidence="2 3" key="1">
    <citation type="submission" date="2019-04" db="EMBL/GenBank/DDBJ databases">
        <title>Natronospirillum operosus gen. nov., sp. nov., a haloalkaliphilic satellite isolated from decaying biomass of laboratory culture of cyanobacterium Geitlerinema sp. and proposal of Natronospirillaceae fam. nov. and Saccharospirillaceae fam. nov.</title>
        <authorList>
            <person name="Kevbrin V."/>
            <person name="Boltyanskaya Y."/>
            <person name="Koziaeva V."/>
            <person name="Grouzdev D.S."/>
            <person name="Park M."/>
            <person name="Cho J."/>
        </authorList>
    </citation>
    <scope>NUCLEOTIDE SEQUENCE [LARGE SCALE GENOMIC DNA]</scope>
    <source>
        <strain evidence="2 3">G-116</strain>
    </source>
</reference>
<organism evidence="2 3">
    <name type="scientific">Natronospirillum operosum</name>
    <dbReference type="NCBI Taxonomy" id="2759953"/>
    <lineage>
        <taxon>Bacteria</taxon>
        <taxon>Pseudomonadati</taxon>
        <taxon>Pseudomonadota</taxon>
        <taxon>Gammaproteobacteria</taxon>
        <taxon>Oceanospirillales</taxon>
        <taxon>Natronospirillaceae</taxon>
        <taxon>Natronospirillum</taxon>
    </lineage>
</organism>
<gene>
    <name evidence="2" type="ORF">E4656_07565</name>
</gene>
<keyword evidence="3" id="KW-1185">Reference proteome</keyword>
<dbReference type="InterPro" id="IPR036390">
    <property type="entry name" value="WH_DNA-bd_sf"/>
</dbReference>
<dbReference type="PIRSF" id="PIRSF036158">
    <property type="entry name" value="UCP036158_MarR"/>
    <property type="match status" value="1"/>
</dbReference>
<accession>A0A4Z0WGZ2</accession>
<dbReference type="SUPFAM" id="SSF46785">
    <property type="entry name" value="Winged helix' DNA-binding domain"/>
    <property type="match status" value="1"/>
</dbReference>
<dbReference type="Gene3D" id="1.10.10.10">
    <property type="entry name" value="Winged helix-like DNA-binding domain superfamily/Winged helix DNA-binding domain"/>
    <property type="match status" value="1"/>
</dbReference>
<evidence type="ECO:0000313" key="3">
    <source>
        <dbReference type="Proteomes" id="UP000297475"/>
    </source>
</evidence>
<comment type="caution">
    <text evidence="2">The sequence shown here is derived from an EMBL/GenBank/DDBJ whole genome shotgun (WGS) entry which is preliminary data.</text>
</comment>
<dbReference type="AlphaFoldDB" id="A0A4Z0WGZ2"/>
<dbReference type="Pfam" id="PF13463">
    <property type="entry name" value="HTH_27"/>
    <property type="match status" value="1"/>
</dbReference>
<protein>
    <submittedName>
        <fullName evidence="2">MarR family transcriptional regulator</fullName>
    </submittedName>
</protein>
<dbReference type="EMBL" id="SRMF01000002">
    <property type="protein sequence ID" value="TGG94028.1"/>
    <property type="molecule type" value="Genomic_DNA"/>
</dbReference>
<dbReference type="InterPro" id="IPR036388">
    <property type="entry name" value="WH-like_DNA-bd_sf"/>
</dbReference>
<dbReference type="Proteomes" id="UP000297475">
    <property type="component" value="Unassembled WGS sequence"/>
</dbReference>
<dbReference type="InterPro" id="IPR000835">
    <property type="entry name" value="HTH_MarR-typ"/>
</dbReference>
<name>A0A4Z0WGZ2_9GAMM</name>
<evidence type="ECO:0000259" key="1">
    <source>
        <dbReference type="Pfam" id="PF13463"/>
    </source>
</evidence>
<proteinExistence type="predicted"/>
<sequence>MTPSDVPTVPIVSSSHLVSEKGGALSEYEFGLIIANNAFNRWMMHCARASGVDALAPLDVLVVHNINHRDRAKRVADICFVLNVEDTHTVTYSVKKLVKLGLVSGTKKGKEIFYATSDEGRAFCERYKDNRERCLVNSLKQLNLDQDTLTQLAATLRTLSGIYDQASRAAASL</sequence>
<dbReference type="RefSeq" id="WP_135482597.1">
    <property type="nucleotide sequence ID" value="NZ_SRMF01000002.1"/>
</dbReference>
<feature type="domain" description="HTH marR-type" evidence="1">
    <location>
        <begin position="56"/>
        <end position="120"/>
    </location>
</feature>
<dbReference type="InterPro" id="IPR014601">
    <property type="entry name" value="Trans_reg_MarR_HTH"/>
</dbReference>